<dbReference type="InterPro" id="IPR006671">
    <property type="entry name" value="Cyclin_N"/>
</dbReference>
<feature type="compositionally biased region" description="Polar residues" evidence="6">
    <location>
        <begin position="1"/>
        <end position="15"/>
    </location>
</feature>
<protein>
    <recommendedName>
        <fullName evidence="11">G2/mitotic-specific cyclin-B3</fullName>
    </recommendedName>
</protein>
<evidence type="ECO:0000259" key="8">
    <source>
        <dbReference type="SMART" id="SM01332"/>
    </source>
</evidence>
<dbReference type="InterPro" id="IPR039361">
    <property type="entry name" value="Cyclin"/>
</dbReference>
<dbReference type="Pfam" id="PF02984">
    <property type="entry name" value="Cyclin_C"/>
    <property type="match status" value="1"/>
</dbReference>
<evidence type="ECO:0000313" key="10">
    <source>
        <dbReference type="Proteomes" id="UP000694569"/>
    </source>
</evidence>
<feature type="domain" description="Cyclin-like" evidence="7">
    <location>
        <begin position="299"/>
        <end position="383"/>
    </location>
</feature>
<evidence type="ECO:0000256" key="5">
    <source>
        <dbReference type="RuleBase" id="RU000383"/>
    </source>
</evidence>
<keyword evidence="10" id="KW-1185">Reference proteome</keyword>
<evidence type="ECO:0000256" key="2">
    <source>
        <dbReference type="ARBA" id="ARBA00022618"/>
    </source>
</evidence>
<dbReference type="InterPro" id="IPR036915">
    <property type="entry name" value="Cyclin-like_sf"/>
</dbReference>
<dbReference type="FunFam" id="1.10.472.10:FF:000005">
    <property type="entry name" value="G2/mitotic-specific cyclin B"/>
    <property type="match status" value="1"/>
</dbReference>
<dbReference type="Ensembl" id="ENSLLET00000023517.1">
    <property type="protein sequence ID" value="ENSLLEP00000022647.1"/>
    <property type="gene ID" value="ENSLLEG00000014208.1"/>
</dbReference>
<keyword evidence="4" id="KW-0131">Cell cycle</keyword>
<evidence type="ECO:0000256" key="6">
    <source>
        <dbReference type="SAM" id="MobiDB-lite"/>
    </source>
</evidence>
<dbReference type="GeneTree" id="ENSGT00940000160459"/>
<dbReference type="InterPro" id="IPR046965">
    <property type="entry name" value="Cyclin_A/B-like"/>
</dbReference>
<evidence type="ECO:0000313" key="9">
    <source>
        <dbReference type="Ensembl" id="ENSLLEP00000022647.1"/>
    </source>
</evidence>
<dbReference type="GO" id="GO:0051301">
    <property type="term" value="P:cell division"/>
    <property type="evidence" value="ECO:0007669"/>
    <property type="project" value="UniProtKB-KW"/>
</dbReference>
<name>A0A8C5PGY7_9ANUR</name>
<dbReference type="InterPro" id="IPR004367">
    <property type="entry name" value="Cyclin_C-dom"/>
</dbReference>
<dbReference type="CDD" id="cd20510">
    <property type="entry name" value="CYCLIN_CCNB3_rpt2"/>
    <property type="match status" value="1"/>
</dbReference>
<dbReference type="GO" id="GO:0016538">
    <property type="term" value="F:cyclin-dependent protein serine/threonine kinase regulator activity"/>
    <property type="evidence" value="ECO:0007669"/>
    <property type="project" value="InterPro"/>
</dbReference>
<comment type="similarity">
    <text evidence="1">Belongs to the cyclin family. Cyclin AB subfamily.</text>
</comment>
<feature type="domain" description="Cyclin-like" evidence="7">
    <location>
        <begin position="202"/>
        <end position="286"/>
    </location>
</feature>
<keyword evidence="2" id="KW-0132">Cell division</keyword>
<evidence type="ECO:0008006" key="11">
    <source>
        <dbReference type="Google" id="ProtNLM"/>
    </source>
</evidence>
<dbReference type="Gene3D" id="1.10.472.10">
    <property type="entry name" value="Cyclin-like"/>
    <property type="match status" value="2"/>
</dbReference>
<organism evidence="9 10">
    <name type="scientific">Leptobrachium leishanense</name>
    <name type="common">Leishan spiny toad</name>
    <dbReference type="NCBI Taxonomy" id="445787"/>
    <lineage>
        <taxon>Eukaryota</taxon>
        <taxon>Metazoa</taxon>
        <taxon>Chordata</taxon>
        <taxon>Craniata</taxon>
        <taxon>Vertebrata</taxon>
        <taxon>Euteleostomi</taxon>
        <taxon>Amphibia</taxon>
        <taxon>Batrachia</taxon>
        <taxon>Anura</taxon>
        <taxon>Pelobatoidea</taxon>
        <taxon>Megophryidae</taxon>
        <taxon>Leptobrachium</taxon>
    </lineage>
</organism>
<evidence type="ECO:0000256" key="4">
    <source>
        <dbReference type="ARBA" id="ARBA00023306"/>
    </source>
</evidence>
<dbReference type="PANTHER" id="PTHR10177">
    <property type="entry name" value="CYCLINS"/>
    <property type="match status" value="1"/>
</dbReference>
<proteinExistence type="inferred from homology"/>
<reference evidence="9" key="2">
    <citation type="submission" date="2025-09" db="UniProtKB">
        <authorList>
            <consortium name="Ensembl"/>
        </authorList>
    </citation>
    <scope>IDENTIFICATION</scope>
</reference>
<dbReference type="AlphaFoldDB" id="A0A8C5PGY7"/>
<dbReference type="Pfam" id="PF00134">
    <property type="entry name" value="Cyclin_N"/>
    <property type="match status" value="1"/>
</dbReference>
<reference evidence="9" key="1">
    <citation type="submission" date="2025-08" db="UniProtKB">
        <authorList>
            <consortium name="Ensembl"/>
        </authorList>
    </citation>
    <scope>IDENTIFICATION</scope>
</reference>
<dbReference type="InterPro" id="IPR013763">
    <property type="entry name" value="Cyclin-like_dom"/>
</dbReference>
<evidence type="ECO:0000256" key="1">
    <source>
        <dbReference type="ARBA" id="ARBA00006955"/>
    </source>
</evidence>
<dbReference type="SMART" id="SM00385">
    <property type="entry name" value="CYCLIN"/>
    <property type="match status" value="2"/>
</dbReference>
<dbReference type="Proteomes" id="UP000694569">
    <property type="component" value="Unplaced"/>
</dbReference>
<dbReference type="SMART" id="SM01332">
    <property type="entry name" value="Cyclin_C"/>
    <property type="match status" value="1"/>
</dbReference>
<dbReference type="GO" id="GO:0044772">
    <property type="term" value="P:mitotic cell cycle phase transition"/>
    <property type="evidence" value="ECO:0007669"/>
    <property type="project" value="InterPro"/>
</dbReference>
<evidence type="ECO:0000256" key="3">
    <source>
        <dbReference type="ARBA" id="ARBA00023127"/>
    </source>
</evidence>
<sequence>MMPSLRQTRPVTSKPSRPGKPLTESIRPEKEESVQIKRSPSSPQGGAKKRSAFGDLTNAHKNNVLQKKKEGQKGLVKKTRNVPPTATAKNNELNLKKTLKKITSGELVPEVVKQEKVSSEETPSPEILELVHQRTSLDKKRSQLQRNQLASFITSILIKHLPPEVVDTDSPQRLLPPDVEDIDKDCSEDPFSNSEYAMDIFNYMREREVSLQLNHETLYLAVKLVDHYLAVSVIAREKLQLIGSTAVLISSKFDERGYPCLDDFLYICGNAYKREELLSMEKDILRELNFDINIPVSYRFLRRFAKCAHASMETLTLARYICELTLQEYDFVQESASKMAASCLLLALKMKDLGGWTATLWYYSGYQSIELVPLVKRLNFLLADNSSKLKAVRSKYTHKVFFEVAKLAPLDLLTLEATLES</sequence>
<evidence type="ECO:0000259" key="7">
    <source>
        <dbReference type="SMART" id="SM00385"/>
    </source>
</evidence>
<keyword evidence="3 5" id="KW-0195">Cyclin</keyword>
<accession>A0A8C5PGY7</accession>
<feature type="region of interest" description="Disordered" evidence="6">
    <location>
        <begin position="1"/>
        <end position="90"/>
    </location>
</feature>
<feature type="compositionally biased region" description="Basic and acidic residues" evidence="6">
    <location>
        <begin position="26"/>
        <end position="35"/>
    </location>
</feature>
<dbReference type="SUPFAM" id="SSF47954">
    <property type="entry name" value="Cyclin-like"/>
    <property type="match status" value="2"/>
</dbReference>
<dbReference type="PIRSF" id="PIRSF001771">
    <property type="entry name" value="Cyclin_A_B_D_E"/>
    <property type="match status" value="1"/>
</dbReference>
<feature type="domain" description="Cyclin C-terminal" evidence="8">
    <location>
        <begin position="295"/>
        <end position="410"/>
    </location>
</feature>